<dbReference type="Proteomes" id="UP000037460">
    <property type="component" value="Unassembled WGS sequence"/>
</dbReference>
<comment type="caution">
    <text evidence="2">The sequence shown here is derived from an EMBL/GenBank/DDBJ whole genome shotgun (WGS) entry which is preliminary data.</text>
</comment>
<feature type="compositionally biased region" description="Polar residues" evidence="1">
    <location>
        <begin position="1"/>
        <end position="10"/>
    </location>
</feature>
<sequence>SEEGGNQSPSVAIEGGHRGRQLRDAIKSAIKSAIKRRNQETQSRDAIKRAWRRARTFAIKRRNQQYNQEGMEASTGNQRQSEAIRG</sequence>
<feature type="non-terminal residue" evidence="2">
    <location>
        <position position="86"/>
    </location>
</feature>
<name>A0A0M0JMP5_9EUKA</name>
<proteinExistence type="predicted"/>
<feature type="region of interest" description="Disordered" evidence="1">
    <location>
        <begin position="62"/>
        <end position="86"/>
    </location>
</feature>
<accession>A0A0M0JMP5</accession>
<protein>
    <submittedName>
        <fullName evidence="2">Uncharacterized protein</fullName>
    </submittedName>
</protein>
<gene>
    <name evidence="2" type="ORF">Ctob_007654</name>
</gene>
<keyword evidence="3" id="KW-1185">Reference proteome</keyword>
<evidence type="ECO:0000313" key="3">
    <source>
        <dbReference type="Proteomes" id="UP000037460"/>
    </source>
</evidence>
<evidence type="ECO:0000313" key="2">
    <source>
        <dbReference type="EMBL" id="KOO27851.1"/>
    </source>
</evidence>
<dbReference type="AlphaFoldDB" id="A0A0M0JMP5"/>
<feature type="region of interest" description="Disordered" evidence="1">
    <location>
        <begin position="1"/>
        <end position="22"/>
    </location>
</feature>
<evidence type="ECO:0000256" key="1">
    <source>
        <dbReference type="SAM" id="MobiDB-lite"/>
    </source>
</evidence>
<organism evidence="2 3">
    <name type="scientific">Chrysochromulina tobinii</name>
    <dbReference type="NCBI Taxonomy" id="1460289"/>
    <lineage>
        <taxon>Eukaryota</taxon>
        <taxon>Haptista</taxon>
        <taxon>Haptophyta</taxon>
        <taxon>Prymnesiophyceae</taxon>
        <taxon>Prymnesiales</taxon>
        <taxon>Chrysochromulinaceae</taxon>
        <taxon>Chrysochromulina</taxon>
    </lineage>
</organism>
<dbReference type="EMBL" id="JWZX01002655">
    <property type="protein sequence ID" value="KOO27851.1"/>
    <property type="molecule type" value="Genomic_DNA"/>
</dbReference>
<feature type="non-terminal residue" evidence="2">
    <location>
        <position position="1"/>
    </location>
</feature>
<reference evidence="3" key="1">
    <citation type="journal article" date="2015" name="PLoS Genet.">
        <title>Genome Sequence and Transcriptome Analyses of Chrysochromulina tobin: Metabolic Tools for Enhanced Algal Fitness in the Prominent Order Prymnesiales (Haptophyceae).</title>
        <authorList>
            <person name="Hovde B.T."/>
            <person name="Deodato C.R."/>
            <person name="Hunsperger H.M."/>
            <person name="Ryken S.A."/>
            <person name="Yost W."/>
            <person name="Jha R.K."/>
            <person name="Patterson J."/>
            <person name="Monnat R.J. Jr."/>
            <person name="Barlow S.B."/>
            <person name="Starkenburg S.R."/>
            <person name="Cattolico R.A."/>
        </authorList>
    </citation>
    <scope>NUCLEOTIDE SEQUENCE</scope>
    <source>
        <strain evidence="3">CCMP291</strain>
    </source>
</reference>
<feature type="compositionally biased region" description="Polar residues" evidence="1">
    <location>
        <begin position="64"/>
        <end position="86"/>
    </location>
</feature>